<dbReference type="Proteomes" id="UP001476807">
    <property type="component" value="Unassembled WGS sequence"/>
</dbReference>
<dbReference type="InterPro" id="IPR051531">
    <property type="entry name" value="N-acetyltransferase"/>
</dbReference>
<dbReference type="Gene3D" id="3.40.630.30">
    <property type="match status" value="1"/>
</dbReference>
<feature type="domain" description="N-acetyltransferase" evidence="1">
    <location>
        <begin position="12"/>
        <end position="173"/>
    </location>
</feature>
<evidence type="ECO:0000313" key="3">
    <source>
        <dbReference type="Proteomes" id="UP001476807"/>
    </source>
</evidence>
<proteinExistence type="predicted"/>
<dbReference type="SUPFAM" id="SSF55729">
    <property type="entry name" value="Acyl-CoA N-acyltransferases (Nat)"/>
    <property type="match status" value="1"/>
</dbReference>
<organism evidence="2 3">
    <name type="scientific">Pontibacter populi</name>
    <dbReference type="NCBI Taxonomy" id="890055"/>
    <lineage>
        <taxon>Bacteria</taxon>
        <taxon>Pseudomonadati</taxon>
        <taxon>Bacteroidota</taxon>
        <taxon>Cytophagia</taxon>
        <taxon>Cytophagales</taxon>
        <taxon>Hymenobacteraceae</taxon>
        <taxon>Pontibacter</taxon>
    </lineage>
</organism>
<dbReference type="InterPro" id="IPR000182">
    <property type="entry name" value="GNAT_dom"/>
</dbReference>
<comment type="caution">
    <text evidence="2">The sequence shown here is derived from an EMBL/GenBank/DDBJ whole genome shotgun (WGS) entry which is preliminary data.</text>
</comment>
<gene>
    <name evidence="2" type="ORF">ABS362_15100</name>
</gene>
<dbReference type="PANTHER" id="PTHR43792">
    <property type="entry name" value="GNAT FAMILY, PUTATIVE (AFU_ORTHOLOGUE AFUA_3G00765)-RELATED-RELATED"/>
    <property type="match status" value="1"/>
</dbReference>
<sequence>MPNYRSFETERLLLKPSTEEDAAFVLELLNTPKWLQYIGDRKVHTLEAAKEYIQNRMLTQYAKLGYGNYTVTRKADGAKLGNCGLYDREGLDGIDIGFAFLPEHEGKGYALEAATEVKRAAIEVFGLTRIGAITVKENTASQKLLEKLGLRYLKTVQLPNSDEELLYYELIVKPA</sequence>
<protein>
    <submittedName>
        <fullName evidence="2">GNAT family N-acetyltransferase</fullName>
    </submittedName>
</protein>
<dbReference type="InterPro" id="IPR016181">
    <property type="entry name" value="Acyl_CoA_acyltransferase"/>
</dbReference>
<evidence type="ECO:0000259" key="1">
    <source>
        <dbReference type="PROSITE" id="PS51186"/>
    </source>
</evidence>
<dbReference type="EMBL" id="JBEOKT010000015">
    <property type="protein sequence ID" value="MER2998880.1"/>
    <property type="molecule type" value="Genomic_DNA"/>
</dbReference>
<accession>A0ABV1RWZ1</accession>
<dbReference type="PROSITE" id="PS51186">
    <property type="entry name" value="GNAT"/>
    <property type="match status" value="1"/>
</dbReference>
<evidence type="ECO:0000313" key="2">
    <source>
        <dbReference type="EMBL" id="MER2998880.1"/>
    </source>
</evidence>
<reference evidence="2 3" key="1">
    <citation type="submission" date="2024-06" db="EMBL/GenBank/DDBJ databases">
        <title>Pontibacter populi HYL7-15.</title>
        <authorList>
            <person name="Kim M.K."/>
        </authorList>
    </citation>
    <scope>NUCLEOTIDE SEQUENCE [LARGE SCALE GENOMIC DNA]</scope>
    <source>
        <strain evidence="2 3">HYL7-15</strain>
    </source>
</reference>
<dbReference type="RefSeq" id="WP_350413354.1">
    <property type="nucleotide sequence ID" value="NZ_JBEOKT010000015.1"/>
</dbReference>
<dbReference type="PANTHER" id="PTHR43792:SF1">
    <property type="entry name" value="N-ACETYLTRANSFERASE DOMAIN-CONTAINING PROTEIN"/>
    <property type="match status" value="1"/>
</dbReference>
<dbReference type="Pfam" id="PF13302">
    <property type="entry name" value="Acetyltransf_3"/>
    <property type="match status" value="1"/>
</dbReference>
<keyword evidence="3" id="KW-1185">Reference proteome</keyword>
<name>A0ABV1RWZ1_9BACT</name>